<evidence type="ECO:0000313" key="1">
    <source>
        <dbReference type="EMBL" id="SMX43687.1"/>
    </source>
</evidence>
<evidence type="ECO:0000313" key="2">
    <source>
        <dbReference type="Proteomes" id="UP000202922"/>
    </source>
</evidence>
<dbReference type="AlphaFoldDB" id="A0A238KM07"/>
<dbReference type="Proteomes" id="UP000202922">
    <property type="component" value="Unassembled WGS sequence"/>
</dbReference>
<proteinExistence type="predicted"/>
<accession>A0A238KM07</accession>
<protein>
    <submittedName>
        <fullName evidence="1">Uncharacterized protein</fullName>
    </submittedName>
</protein>
<reference evidence="2" key="1">
    <citation type="submission" date="2017-05" db="EMBL/GenBank/DDBJ databases">
        <authorList>
            <person name="Rodrigo-Torres L."/>
            <person name="Arahal R. D."/>
            <person name="Lucena T."/>
        </authorList>
    </citation>
    <scope>NUCLEOTIDE SEQUENCE [LARGE SCALE GENOMIC DNA]</scope>
    <source>
        <strain evidence="2">CECT 8621</strain>
    </source>
</reference>
<name>A0A238KM07_9RHOB</name>
<gene>
    <name evidence="1" type="ORF">COL8621_02362</name>
</gene>
<keyword evidence="2" id="KW-1185">Reference proteome</keyword>
<dbReference type="EMBL" id="FXYE01000002">
    <property type="protein sequence ID" value="SMX43687.1"/>
    <property type="molecule type" value="Genomic_DNA"/>
</dbReference>
<organism evidence="1 2">
    <name type="scientific">Actibacterium lipolyticum</name>
    <dbReference type="NCBI Taxonomy" id="1524263"/>
    <lineage>
        <taxon>Bacteria</taxon>
        <taxon>Pseudomonadati</taxon>
        <taxon>Pseudomonadota</taxon>
        <taxon>Alphaproteobacteria</taxon>
        <taxon>Rhodobacterales</taxon>
        <taxon>Roseobacteraceae</taxon>
        <taxon>Actibacterium</taxon>
    </lineage>
</organism>
<sequence length="90" mass="10207">MKAADEEYELKFVLLPANILHRAKRLPEAISCYAEFKRQAAGWTCMSAADNEYLIAFADYFEDQAMDAYFDGHVRSVQASTHVQLARQAS</sequence>